<dbReference type="EMBL" id="UINC01014163">
    <property type="protein sequence ID" value="SVA60636.1"/>
    <property type="molecule type" value="Genomic_DNA"/>
</dbReference>
<keyword evidence="4" id="KW-0067">ATP-binding</keyword>
<dbReference type="InterPro" id="IPR017871">
    <property type="entry name" value="ABC_transporter-like_CS"/>
</dbReference>
<evidence type="ECO:0000256" key="2">
    <source>
        <dbReference type="ARBA" id="ARBA00022692"/>
    </source>
</evidence>
<evidence type="ECO:0000256" key="5">
    <source>
        <dbReference type="ARBA" id="ARBA00022989"/>
    </source>
</evidence>
<dbReference type="Gene3D" id="1.20.1560.10">
    <property type="entry name" value="ABC transporter type 1, transmembrane domain"/>
    <property type="match status" value="1"/>
</dbReference>
<dbReference type="SUPFAM" id="SSF52540">
    <property type="entry name" value="P-loop containing nucleoside triphosphate hydrolases"/>
    <property type="match status" value="1"/>
</dbReference>
<reference evidence="8" key="1">
    <citation type="submission" date="2018-05" db="EMBL/GenBank/DDBJ databases">
        <authorList>
            <person name="Lanie J.A."/>
            <person name="Ng W.-L."/>
            <person name="Kazmierczak K.M."/>
            <person name="Andrzejewski T.M."/>
            <person name="Davidsen T.M."/>
            <person name="Wayne K.J."/>
            <person name="Tettelin H."/>
            <person name="Glass J.I."/>
            <person name="Rusch D."/>
            <person name="Podicherti R."/>
            <person name="Tsui H.-C.T."/>
            <person name="Winkler M.E."/>
        </authorList>
    </citation>
    <scope>NUCLEOTIDE SEQUENCE</scope>
</reference>
<evidence type="ECO:0000313" key="8">
    <source>
        <dbReference type="EMBL" id="SVA60636.1"/>
    </source>
</evidence>
<dbReference type="Gene3D" id="3.40.50.300">
    <property type="entry name" value="P-loop containing nucleotide triphosphate hydrolases"/>
    <property type="match status" value="1"/>
</dbReference>
<dbReference type="InterPro" id="IPR036640">
    <property type="entry name" value="ABC1_TM_sf"/>
</dbReference>
<dbReference type="PANTHER" id="PTHR24221">
    <property type="entry name" value="ATP-BINDING CASSETTE SUB-FAMILY B"/>
    <property type="match status" value="1"/>
</dbReference>
<dbReference type="GO" id="GO:0016887">
    <property type="term" value="F:ATP hydrolysis activity"/>
    <property type="evidence" value="ECO:0007669"/>
    <property type="project" value="InterPro"/>
</dbReference>
<dbReference type="PROSITE" id="PS50893">
    <property type="entry name" value="ABC_TRANSPORTER_2"/>
    <property type="match status" value="1"/>
</dbReference>
<dbReference type="InterPro" id="IPR003439">
    <property type="entry name" value="ABC_transporter-like_ATP-bd"/>
</dbReference>
<dbReference type="GO" id="GO:0005524">
    <property type="term" value="F:ATP binding"/>
    <property type="evidence" value="ECO:0007669"/>
    <property type="project" value="UniProtKB-KW"/>
</dbReference>
<dbReference type="GO" id="GO:0016020">
    <property type="term" value="C:membrane"/>
    <property type="evidence" value="ECO:0007669"/>
    <property type="project" value="UniProtKB-SubCell"/>
</dbReference>
<keyword evidence="2" id="KW-0812">Transmembrane</keyword>
<organism evidence="8">
    <name type="scientific">marine metagenome</name>
    <dbReference type="NCBI Taxonomy" id="408172"/>
    <lineage>
        <taxon>unclassified sequences</taxon>
        <taxon>metagenomes</taxon>
        <taxon>ecological metagenomes</taxon>
    </lineage>
</organism>
<sequence length="301" mass="33069">MLFSILNPIKSLNTVNADMQTALASAERVYSILDTESTIKDAPDAEEVKVLERAISFEDVHFTYDDGEGDVVRGISFEIERGKVVAVVGESGAGKSTIADLIPRFFDVTQGSVKLDGKNVRSIQKLSLRDLMGIVAQETILFNDTITNNITYGQKGISEEKIWAVAEAANALSFIEAQPEGFETVIGDRGVKLSGGQRQRLAIARALLKNPPILIMDEATSSLDSESEKKVQEAIERLMQDRTVFVIAHRLSTVVNADKIIVLSRGKIVETGTHEELIEKEGYYKQLYEVQFGEISGVTVD</sequence>
<evidence type="ECO:0000256" key="4">
    <source>
        <dbReference type="ARBA" id="ARBA00022840"/>
    </source>
</evidence>
<keyword evidence="6" id="KW-0472">Membrane</keyword>
<feature type="domain" description="ABC transporter" evidence="7">
    <location>
        <begin position="55"/>
        <end position="290"/>
    </location>
</feature>
<dbReference type="Pfam" id="PF00005">
    <property type="entry name" value="ABC_tran"/>
    <property type="match status" value="1"/>
</dbReference>
<dbReference type="InterPro" id="IPR003593">
    <property type="entry name" value="AAA+_ATPase"/>
</dbReference>
<protein>
    <recommendedName>
        <fullName evidence="7">ABC transporter domain-containing protein</fullName>
    </recommendedName>
</protein>
<dbReference type="InterPro" id="IPR039421">
    <property type="entry name" value="Type_1_exporter"/>
</dbReference>
<accession>A0A381X7A0</accession>
<dbReference type="SMART" id="SM00382">
    <property type="entry name" value="AAA"/>
    <property type="match status" value="1"/>
</dbReference>
<keyword evidence="5" id="KW-1133">Transmembrane helix</keyword>
<proteinExistence type="predicted"/>
<dbReference type="GO" id="GO:0034040">
    <property type="term" value="F:ATPase-coupled lipid transmembrane transporter activity"/>
    <property type="evidence" value="ECO:0007669"/>
    <property type="project" value="TreeGrafter"/>
</dbReference>
<dbReference type="PANTHER" id="PTHR24221:SF654">
    <property type="entry name" value="ATP-BINDING CASSETTE SUB-FAMILY B MEMBER 6"/>
    <property type="match status" value="1"/>
</dbReference>
<evidence type="ECO:0000256" key="3">
    <source>
        <dbReference type="ARBA" id="ARBA00022741"/>
    </source>
</evidence>
<dbReference type="AlphaFoldDB" id="A0A381X7A0"/>
<dbReference type="PROSITE" id="PS00211">
    <property type="entry name" value="ABC_TRANSPORTER_1"/>
    <property type="match status" value="1"/>
</dbReference>
<evidence type="ECO:0000259" key="7">
    <source>
        <dbReference type="PROSITE" id="PS50893"/>
    </source>
</evidence>
<keyword evidence="3" id="KW-0547">Nucleotide-binding</keyword>
<evidence type="ECO:0000256" key="1">
    <source>
        <dbReference type="ARBA" id="ARBA00004141"/>
    </source>
</evidence>
<gene>
    <name evidence="8" type="ORF">METZ01_LOCUS113490</name>
</gene>
<dbReference type="InterPro" id="IPR027417">
    <property type="entry name" value="P-loop_NTPase"/>
</dbReference>
<dbReference type="FunFam" id="3.40.50.300:FF:000218">
    <property type="entry name" value="Multidrug ABC transporter ATP-binding protein"/>
    <property type="match status" value="1"/>
</dbReference>
<name>A0A381X7A0_9ZZZZ</name>
<comment type="subcellular location">
    <subcellularLocation>
        <location evidence="1">Membrane</location>
        <topology evidence="1">Multi-pass membrane protein</topology>
    </subcellularLocation>
</comment>
<evidence type="ECO:0000256" key="6">
    <source>
        <dbReference type="ARBA" id="ARBA00023136"/>
    </source>
</evidence>